<evidence type="ECO:0000256" key="6">
    <source>
        <dbReference type="ARBA" id="ARBA00023027"/>
    </source>
</evidence>
<reference evidence="11" key="1">
    <citation type="submission" date="2020-04" db="EMBL/GenBank/DDBJ databases">
        <authorList>
            <person name="Neveu A P."/>
        </authorList>
    </citation>
    <scope>NUCLEOTIDE SEQUENCE</scope>
    <source>
        <tissue evidence="11">Whole embryo</tissue>
    </source>
</reference>
<dbReference type="Gene3D" id="3.90.180.10">
    <property type="entry name" value="Medium-chain alcohol dehydrogenases, catalytic domain"/>
    <property type="match status" value="1"/>
</dbReference>
<keyword evidence="3 9" id="KW-0479">Metal-binding</keyword>
<dbReference type="InterPro" id="IPR002328">
    <property type="entry name" value="ADH_Zn_CS"/>
</dbReference>
<evidence type="ECO:0000256" key="3">
    <source>
        <dbReference type="ARBA" id="ARBA00022723"/>
    </source>
</evidence>
<feature type="domain" description="Enoyl reductase (ER)" evidence="10">
    <location>
        <begin position="11"/>
        <end position="350"/>
    </location>
</feature>
<keyword evidence="6" id="KW-0520">NAD</keyword>
<keyword evidence="4 9" id="KW-0862">Zinc</keyword>
<dbReference type="InterPro" id="IPR020843">
    <property type="entry name" value="ER"/>
</dbReference>
<accession>A0A6F9DTZ1</accession>
<dbReference type="PANTHER" id="PTHR43161">
    <property type="entry name" value="SORBITOL DEHYDROGENASE"/>
    <property type="match status" value="1"/>
</dbReference>
<dbReference type="FunFam" id="3.40.50.720:FF:000068">
    <property type="entry name" value="Sorbitol dehydrogenase"/>
    <property type="match status" value="1"/>
</dbReference>
<evidence type="ECO:0000313" key="11">
    <source>
        <dbReference type="EMBL" id="CAB3266480.1"/>
    </source>
</evidence>
<evidence type="ECO:0000256" key="9">
    <source>
        <dbReference type="RuleBase" id="RU361277"/>
    </source>
</evidence>
<gene>
    <name evidence="11" type="primary">Sord-001</name>
</gene>
<evidence type="ECO:0000256" key="4">
    <source>
        <dbReference type="ARBA" id="ARBA00022833"/>
    </source>
</evidence>
<dbReference type="InterPro" id="IPR011032">
    <property type="entry name" value="GroES-like_sf"/>
</dbReference>
<dbReference type="InterPro" id="IPR036291">
    <property type="entry name" value="NAD(P)-bd_dom_sf"/>
</dbReference>
<dbReference type="Pfam" id="PF00107">
    <property type="entry name" value="ADH_zinc_N"/>
    <property type="match status" value="1"/>
</dbReference>
<dbReference type="SUPFAM" id="SSF51735">
    <property type="entry name" value="NAD(P)-binding Rossmann-fold domains"/>
    <property type="match status" value="1"/>
</dbReference>
<organism evidence="11">
    <name type="scientific">Phallusia mammillata</name>
    <dbReference type="NCBI Taxonomy" id="59560"/>
    <lineage>
        <taxon>Eukaryota</taxon>
        <taxon>Metazoa</taxon>
        <taxon>Chordata</taxon>
        <taxon>Tunicata</taxon>
        <taxon>Ascidiacea</taxon>
        <taxon>Phlebobranchia</taxon>
        <taxon>Ascidiidae</taxon>
        <taxon>Phallusia</taxon>
    </lineage>
</organism>
<dbReference type="Gene3D" id="3.40.50.720">
    <property type="entry name" value="NAD(P)-binding Rossmann-like Domain"/>
    <property type="match status" value="1"/>
</dbReference>
<comment type="similarity">
    <text evidence="2 9">Belongs to the zinc-containing alcohol dehydrogenase family.</text>
</comment>
<dbReference type="PANTHER" id="PTHR43161:SF24">
    <property type="entry name" value="SORBITOL DEHYDROGENASE"/>
    <property type="match status" value="1"/>
</dbReference>
<keyword evidence="5" id="KW-0560">Oxidoreductase</keyword>
<name>A0A6F9DTZ1_9ASCI</name>
<dbReference type="SMART" id="SM00829">
    <property type="entry name" value="PKS_ER"/>
    <property type="match status" value="1"/>
</dbReference>
<evidence type="ECO:0000256" key="7">
    <source>
        <dbReference type="ARBA" id="ARBA00026132"/>
    </source>
</evidence>
<dbReference type="GO" id="GO:0008270">
    <property type="term" value="F:zinc ion binding"/>
    <property type="evidence" value="ECO:0007669"/>
    <property type="project" value="InterPro"/>
</dbReference>
<comment type="cofactor">
    <cofactor evidence="1 9">
        <name>Zn(2+)</name>
        <dbReference type="ChEBI" id="CHEBI:29105"/>
    </cofactor>
</comment>
<evidence type="ECO:0000256" key="1">
    <source>
        <dbReference type="ARBA" id="ARBA00001947"/>
    </source>
</evidence>
<evidence type="ECO:0000259" key="10">
    <source>
        <dbReference type="SMART" id="SM00829"/>
    </source>
</evidence>
<dbReference type="GO" id="GO:0003939">
    <property type="term" value="F:L-iditol 2-dehydrogenase (NAD+) activity"/>
    <property type="evidence" value="ECO:0007669"/>
    <property type="project" value="TreeGrafter"/>
</dbReference>
<proteinExistence type="evidence at transcript level"/>
<evidence type="ECO:0000256" key="5">
    <source>
        <dbReference type="ARBA" id="ARBA00023002"/>
    </source>
</evidence>
<dbReference type="InterPro" id="IPR013149">
    <property type="entry name" value="ADH-like_C"/>
</dbReference>
<dbReference type="EMBL" id="LR790618">
    <property type="protein sequence ID" value="CAB3266480.1"/>
    <property type="molecule type" value="mRNA"/>
</dbReference>
<dbReference type="CDD" id="cd05285">
    <property type="entry name" value="sorbitol_DH"/>
    <property type="match status" value="1"/>
</dbReference>
<dbReference type="InterPro" id="IPR013154">
    <property type="entry name" value="ADH-like_N"/>
</dbReference>
<evidence type="ECO:0000256" key="8">
    <source>
        <dbReference type="ARBA" id="ARBA00032485"/>
    </source>
</evidence>
<sequence>MSKNVAAIVRGNKTIDLENWKIPELGPNDVLIAVSAVGICGSDLKYWAYGKCGRFSLDGVPMVIGHEAAGVIEEVGQNVKTLAVGDRVAIEPGISCKQCDHCISKRYNLCKKMRFCATPPVHGNLCQYYVHDADFCFKMPENISDEEGAMLEPLSVAIHTCRRANISKGSHVIIFGAGPIGILCGLVAKQRGATQVLTVDIDSHRLKIASEFGAADLTYCVDKSLQDVAVLATELQTIANDDGCHAALECSGADISLKTAVHVCRPGASVLLVGRGSAEVPLPMVKAGTFEIDIKGIFRYANTYPEAIELVSSKAIDVQRLITHRFDLESANEAFLTASDPHQRAIKVMIRC</sequence>
<evidence type="ECO:0000256" key="2">
    <source>
        <dbReference type="ARBA" id="ARBA00008072"/>
    </source>
</evidence>
<dbReference type="InterPro" id="IPR045306">
    <property type="entry name" value="SDH-like"/>
</dbReference>
<protein>
    <recommendedName>
        <fullName evidence="7">Sorbitol dehydrogenase</fullName>
    </recommendedName>
    <alternativeName>
        <fullName evidence="8">Polyol dehydrogenase</fullName>
    </alternativeName>
</protein>
<dbReference type="GO" id="GO:0006062">
    <property type="term" value="P:sorbitol catabolic process"/>
    <property type="evidence" value="ECO:0007669"/>
    <property type="project" value="TreeGrafter"/>
</dbReference>
<dbReference type="AlphaFoldDB" id="A0A6F9DTZ1"/>
<dbReference type="PROSITE" id="PS00059">
    <property type="entry name" value="ADH_ZINC"/>
    <property type="match status" value="1"/>
</dbReference>
<dbReference type="Pfam" id="PF08240">
    <property type="entry name" value="ADH_N"/>
    <property type="match status" value="1"/>
</dbReference>
<dbReference type="SUPFAM" id="SSF50129">
    <property type="entry name" value="GroES-like"/>
    <property type="match status" value="1"/>
</dbReference>